<proteinExistence type="predicted"/>
<dbReference type="OrthoDB" id="3265311at2759"/>
<sequence>MASSSSQRPQRARIQTDTFRPRFPLDPFAKLKEPWYVKPERLPAHARQDVILVLGDPTVQELGPLLFSKHLANTLLILASHEPIELPSSTVPTVRILRLKEQLSIEDSGAVRFVSVLEWAERVGKLWRSHGGSGIAVLEEGDDGRDYLFHISSSRLFSISRSTPASPKSSTSMLAAPQYSDATHSKTIPGRQRSSRIFGQRSPRPSLPQVDSAQRPIDAIVNFLPKNTSEKAMLKQAVLVTTISRPFIMSVTTGAGVRPPLASGQRRSWFGDRSTSSVYLPTPPYTHSGESVNTFVPALPVKAHLLHLLPEVSRTFSAGNRSRLVQSLESFLISFAYPASPSKEDAERAWPYLMSVTQLSQQVSSPLSSSSSNSPYGADGGSYTLSELILAGSLDPAEPVPINSNSKRPVSPYSRLTPRAWISGVDDIVLLGENPSLGPGVSITPPSPTTYIFPRPALSEQYDTTSSLASSRTTPRLSVRPKSMLSRETAKRTIINLDDPRPNAQSLPTPPDSEESVSDHSPTPSDFEQRRRSASFPGTQSGAAEQGSKRKGRWKFWKAKK</sequence>
<accession>A0A8K0UFY6</accession>
<reference evidence="2" key="1">
    <citation type="journal article" date="2021" name="New Phytol.">
        <title>Evolutionary innovations through gain and loss of genes in the ectomycorrhizal Boletales.</title>
        <authorList>
            <person name="Wu G."/>
            <person name="Miyauchi S."/>
            <person name="Morin E."/>
            <person name="Kuo A."/>
            <person name="Drula E."/>
            <person name="Varga T."/>
            <person name="Kohler A."/>
            <person name="Feng B."/>
            <person name="Cao Y."/>
            <person name="Lipzen A."/>
            <person name="Daum C."/>
            <person name="Hundley H."/>
            <person name="Pangilinan J."/>
            <person name="Johnson J."/>
            <person name="Barry K."/>
            <person name="LaButti K."/>
            <person name="Ng V."/>
            <person name="Ahrendt S."/>
            <person name="Min B."/>
            <person name="Choi I.G."/>
            <person name="Park H."/>
            <person name="Plett J.M."/>
            <person name="Magnuson J."/>
            <person name="Spatafora J.W."/>
            <person name="Nagy L.G."/>
            <person name="Henrissat B."/>
            <person name="Grigoriev I.V."/>
            <person name="Yang Z.L."/>
            <person name="Xu J."/>
            <person name="Martin F.M."/>
        </authorList>
    </citation>
    <scope>NUCLEOTIDE SEQUENCE</scope>
    <source>
        <strain evidence="2">KKN 215</strain>
    </source>
</reference>
<feature type="compositionally biased region" description="Polar residues" evidence="1">
    <location>
        <begin position="463"/>
        <end position="476"/>
    </location>
</feature>
<keyword evidence="3" id="KW-1185">Reference proteome</keyword>
<dbReference type="AlphaFoldDB" id="A0A8K0UFY6"/>
<gene>
    <name evidence="2" type="ORF">BXZ70DRAFT_540857</name>
</gene>
<evidence type="ECO:0000313" key="3">
    <source>
        <dbReference type="Proteomes" id="UP000813824"/>
    </source>
</evidence>
<feature type="compositionally biased region" description="Basic residues" evidence="1">
    <location>
        <begin position="549"/>
        <end position="561"/>
    </location>
</feature>
<evidence type="ECO:0000313" key="2">
    <source>
        <dbReference type="EMBL" id="KAH8087135.1"/>
    </source>
</evidence>
<organism evidence="2 3">
    <name type="scientific">Cristinia sonorae</name>
    <dbReference type="NCBI Taxonomy" id="1940300"/>
    <lineage>
        <taxon>Eukaryota</taxon>
        <taxon>Fungi</taxon>
        <taxon>Dikarya</taxon>
        <taxon>Basidiomycota</taxon>
        <taxon>Agaricomycotina</taxon>
        <taxon>Agaricomycetes</taxon>
        <taxon>Agaricomycetidae</taxon>
        <taxon>Agaricales</taxon>
        <taxon>Pleurotineae</taxon>
        <taxon>Stephanosporaceae</taxon>
        <taxon>Cristinia</taxon>
    </lineage>
</organism>
<comment type="caution">
    <text evidence="2">The sequence shown here is derived from an EMBL/GenBank/DDBJ whole genome shotgun (WGS) entry which is preliminary data.</text>
</comment>
<dbReference type="EMBL" id="JAEVFJ010000041">
    <property type="protein sequence ID" value="KAH8087135.1"/>
    <property type="molecule type" value="Genomic_DNA"/>
</dbReference>
<protein>
    <submittedName>
        <fullName evidence="2">Uncharacterized protein</fullName>
    </submittedName>
</protein>
<feature type="region of interest" description="Disordered" evidence="1">
    <location>
        <begin position="463"/>
        <end position="561"/>
    </location>
</feature>
<name>A0A8K0UFY6_9AGAR</name>
<evidence type="ECO:0000256" key="1">
    <source>
        <dbReference type="SAM" id="MobiDB-lite"/>
    </source>
</evidence>
<dbReference type="Proteomes" id="UP000813824">
    <property type="component" value="Unassembled WGS sequence"/>
</dbReference>
<feature type="region of interest" description="Disordered" evidence="1">
    <location>
        <begin position="178"/>
        <end position="211"/>
    </location>
</feature>